<gene>
    <name evidence="2" type="ORF">F7D62_06980</name>
    <name evidence="1" type="ORF">ONT01_07545</name>
</gene>
<dbReference type="Proteomes" id="UP000390763">
    <property type="component" value="Unassembled WGS sequence"/>
</dbReference>
<organism evidence="1 4">
    <name type="scientific">Segatella copri</name>
    <dbReference type="NCBI Taxonomy" id="165179"/>
    <lineage>
        <taxon>Bacteria</taxon>
        <taxon>Pseudomonadati</taxon>
        <taxon>Bacteroidota</taxon>
        <taxon>Bacteroidia</taxon>
        <taxon>Bacteroidales</taxon>
        <taxon>Prevotellaceae</taxon>
        <taxon>Segatella</taxon>
    </lineage>
</organism>
<reference evidence="2" key="3">
    <citation type="submission" date="2023-10" db="EMBL/GenBank/DDBJ databases">
        <title>Distinct polysaccharide growth profiles of human intestinal Prevotella copri isolates.</title>
        <authorList>
            <person name="Fehlner-Peach H."/>
            <person name="Magnabosco C."/>
            <person name="Raghavan V."/>
            <person name="Scher J.U."/>
            <person name="Tett A."/>
            <person name="Cox L.M."/>
            <person name="Gottsegen C."/>
            <person name="Watters A."/>
            <person name="Wiltshire- Gordon J.D."/>
            <person name="Segata N."/>
            <person name="Bonneau R."/>
            <person name="Littman D.R."/>
        </authorList>
    </citation>
    <scope>NUCLEOTIDE SEQUENCE</scope>
    <source>
        <strain evidence="2">IAK279</strain>
    </source>
</reference>
<evidence type="ECO:0000313" key="1">
    <source>
        <dbReference type="EMBL" id="MCW4137632.1"/>
    </source>
</evidence>
<comment type="caution">
    <text evidence="1">The sequence shown here is derived from an EMBL/GenBank/DDBJ whole genome shotgun (WGS) entry which is preliminary data.</text>
</comment>
<dbReference type="SUPFAM" id="SSF56024">
    <property type="entry name" value="Phospholipase D/nuclease"/>
    <property type="match status" value="1"/>
</dbReference>
<dbReference type="Proteomes" id="UP001208620">
    <property type="component" value="Unassembled WGS sequence"/>
</dbReference>
<dbReference type="EMBL" id="VZBT01000056">
    <property type="protein sequence ID" value="MQO03851.1"/>
    <property type="molecule type" value="Genomic_DNA"/>
</dbReference>
<dbReference type="Gene3D" id="3.30.870.10">
    <property type="entry name" value="Endonuclease Chain A"/>
    <property type="match status" value="1"/>
</dbReference>
<dbReference type="RefSeq" id="WP_153087217.1">
    <property type="nucleotide sequence ID" value="NZ_JAPDVB010000001.1"/>
</dbReference>
<evidence type="ECO:0000313" key="2">
    <source>
        <dbReference type="EMBL" id="MQO03851.1"/>
    </source>
</evidence>
<reference evidence="1" key="2">
    <citation type="submission" date="2022-11" db="EMBL/GenBank/DDBJ databases">
        <title>Genomic repertoires linked with pathogenic potency of arthritogenic Prevotella copri isolated from the gut of rheumatoid arthritis patients.</title>
        <authorList>
            <person name="Nii T."/>
            <person name="Maeda Y."/>
            <person name="Motooka D."/>
            <person name="Naito M."/>
            <person name="Matsumoto Y."/>
            <person name="Ogawa T."/>
            <person name="Oguro-Igashira E."/>
            <person name="Kishikawa T."/>
            <person name="Yamashita M."/>
            <person name="Koizumi S."/>
            <person name="Kurakawa T."/>
            <person name="Okumura R."/>
            <person name="Kayama H."/>
            <person name="Murakami M."/>
            <person name="Sakaguchi T."/>
            <person name="Das B."/>
            <person name="Nakamura S."/>
            <person name="Okada Y."/>
            <person name="Kumanogoh A."/>
            <person name="Takeda K."/>
        </authorList>
    </citation>
    <scope>NUCLEOTIDE SEQUENCE</scope>
    <source>
        <strain evidence="1">H105_2-2</strain>
    </source>
</reference>
<name>A0AA43USN4_9BACT</name>
<dbReference type="AlphaFoldDB" id="A0AA43USN4"/>
<accession>A0AA43USN4</accession>
<sequence length="605" mass="69748">MAKEQLNNYTYGEMLVSPGYDVDFAIGTTYSVNPQALLIIPMALGLLSSNNESAVQSPICLLEGIRRSTDNFVLFCNKGGIHLPLNNQPYLSLMDNCMYEVQNPQKPLSNFHPKVWIIKETNRSNKNEQQIKVIVMSRNLTLDNNLDMTVCLTGKIGKQTIDNKKHEPLIDFLTSLNTLMGHGSSYNQHIIKDKKKKIKMVIESIRKVNHFEIDTDLFEKDGYEFIPMLFGQNLNKDIRYPESWQGTEQMTISPFIGINTLQELDKNVKNRHILVTTSGYVSKDIYDLFNRENHKIYVMKDGMTHNDIMPTDLHAKTYLVCNPKGEYGNFLFIGSANATPAAFHVNSEFIIRLQYKYGKHLVFDTFRKEFLQMDARDEESKIFETVNFPPESEEAHEISELEAFVRKYITEDFSAQCHANVNGNYDVIIKTEHHDNKYRIQIAPMQAAGYKVDFENEAILSNLTLAQLSDFYIISIQDTNGQNMDKVIKIPTEGIPYEERDIAIYKSIVDSKEKFLRYLSFILTDDIDEYLFDTEQSMKLIAQHGNNKDSMPLSLNIYEQLLKAASSNPQKFIEIEEGIRKIGKEEYTQEFLEVFKTFKEAIKQK</sequence>
<evidence type="ECO:0000313" key="3">
    <source>
        <dbReference type="Proteomes" id="UP000390763"/>
    </source>
</evidence>
<evidence type="ECO:0000313" key="4">
    <source>
        <dbReference type="Proteomes" id="UP001208620"/>
    </source>
</evidence>
<reference evidence="3" key="1">
    <citation type="submission" date="2019-09" db="EMBL/GenBank/DDBJ databases">
        <title>Distinct polysaccharide growth profiles of human intestinal Prevotella copri isolates.</title>
        <authorList>
            <person name="Fehlner-Peach H."/>
            <person name="Magnabosco C."/>
            <person name="Raghavan V."/>
            <person name="Scher J.U."/>
            <person name="Tett A."/>
            <person name="Cox L.M."/>
            <person name="Gottsegen C."/>
            <person name="Watters A."/>
            <person name="Wiltshire- Gordon J.D."/>
            <person name="Segata N."/>
            <person name="Bonneau R."/>
            <person name="Littman D.R."/>
        </authorList>
    </citation>
    <scope>NUCLEOTIDE SEQUENCE [LARGE SCALE GENOMIC DNA]</scope>
    <source>
        <strain evidence="3">iAK279</strain>
    </source>
</reference>
<protein>
    <submittedName>
        <fullName evidence="1">Phospholipase D-like domain-containing protein</fullName>
    </submittedName>
</protein>
<dbReference type="EMBL" id="JAPDVD010000001">
    <property type="protein sequence ID" value="MCW4137632.1"/>
    <property type="molecule type" value="Genomic_DNA"/>
</dbReference>
<proteinExistence type="predicted"/>